<feature type="region of interest" description="Disordered" evidence="6">
    <location>
        <begin position="264"/>
        <end position="307"/>
    </location>
</feature>
<dbReference type="GO" id="GO:0016926">
    <property type="term" value="P:protein desumoylation"/>
    <property type="evidence" value="ECO:0007669"/>
    <property type="project" value="TreeGrafter"/>
</dbReference>
<feature type="compositionally biased region" description="Acidic residues" evidence="6">
    <location>
        <begin position="1145"/>
        <end position="1154"/>
    </location>
</feature>
<organism evidence="8 9">
    <name type="scientific">Allomyces macrogynus (strain ATCC 38327)</name>
    <name type="common">Allomyces javanicus var. macrogynus</name>
    <dbReference type="NCBI Taxonomy" id="578462"/>
    <lineage>
        <taxon>Eukaryota</taxon>
        <taxon>Fungi</taxon>
        <taxon>Fungi incertae sedis</taxon>
        <taxon>Blastocladiomycota</taxon>
        <taxon>Blastocladiomycetes</taxon>
        <taxon>Blastocladiales</taxon>
        <taxon>Blastocladiaceae</taxon>
        <taxon>Allomyces</taxon>
    </lineage>
</organism>
<dbReference type="InterPro" id="IPR003653">
    <property type="entry name" value="Peptidase_C48_C"/>
</dbReference>
<evidence type="ECO:0000313" key="8">
    <source>
        <dbReference type="EMBL" id="KNE63572.1"/>
    </source>
</evidence>
<feature type="compositionally biased region" description="Low complexity" evidence="6">
    <location>
        <begin position="415"/>
        <end position="426"/>
    </location>
</feature>
<sequence length="1228" mass="128781">MSAPAARYDACTVWIALGSVVMQLADHSGRELDAYLASKGRERTDLLFVYPFAGSKGVTLFGNDAGVLNDSNFLNDAVLEFYLRYLVDRLDEDQRQTVHLFNSFFFLRLTQTGNKKAAAGKGGSKKSGAAADTTAAENTIPYAEGYQHVKSWTKNVDLFERKMVFVPINENLHWYLAVILNPGKLVIKDNPPPPQTVGASSAAVPADAPAAAVGTGSTAPSSSAASAADSTAAVVADLNEVLAPPPVSASAIALSSALSSARADSATTTPSKPAAAASNLAATPTPTPPKPAISPPRPAIAPRHDAFELPPAGANDAFIVVDDDDDDEVRSGPTPCDVTSVPVPDSPPLSPASPLTSIGSTFTSPPKNGTAELAASTAATVPPPLFSMPGTTPPGIIRKYKSKSSATPDAKTRGAAAVAKDAASAAPLSPLKTKRSPDEPCILLLDSLSSGRPKQKTIDALEAYLKHEAATRRYRPHPNWAKPTRGGHSPAWPHRLAAPCPQQPNSWDCGIYVLHFVERILADTDRILQLLVSTRTEAGVLLSLFHDERPPPENDPWRNDQIKTKRLTLMRLILKLADEYIKYRKENGIDDPNSTVNALMDAADDDDDDDDVIMADPADDEQTDNDSIVASPLAKAQAKIPCTGGNKLGAAPANKWALSARNDAAAQSKGGKDKGKGKDAQESTLHKYFLPALAATSITVTHMDQQPTFDDAGPDDPLAPATKNVPVPPKTDSHVSLILDGSDSDDPMDVDVDSPASQPQSPHATWHRSEHVTFTSLSPVMGESLSSSPLQPIAAAPPLPPSPSMHVVPGETTASGMTIPGLAIPGFAVHDMPSPVRSDYLDVPVQKQEDVGTTRGHTPEMSAQHMHPRTFGTNGAMRLPSPPQPRLQERHGPIDLFSDSDENNHADSNNVDADDTVAPPPVLPEAPSAAATPLVLTITDRDARVEHVGAAEALAVADTHSAGHSWWAAVSSLLPATLTGAKPPAAAREPAAQLPPPRPSSRAPSRSSSAPLLAEHTAWLRVISSPMDPNARRSPQVPTVRGEPAHAARARTDRAESPDLGGKPSATAAADPLTQCAESMTIDDSDFDSDADTEVPALASFAVPAASSLAPHVAPALVSLAVQPPPPPPPAAAMPAPTDSVDMTGESDGDDDDIFVQKPPALEPRKRVRRGTGPNSCAASLSPPAAKRPKPQPKRNGSAPKSGAGSRARQSGLRSTMPPNGDHELLPG</sequence>
<feature type="compositionally biased region" description="Low complexity" evidence="6">
    <location>
        <begin position="333"/>
        <end position="343"/>
    </location>
</feature>
<evidence type="ECO:0000256" key="3">
    <source>
        <dbReference type="ARBA" id="ARBA00022670"/>
    </source>
</evidence>
<reference evidence="8 9" key="1">
    <citation type="submission" date="2009-11" db="EMBL/GenBank/DDBJ databases">
        <title>Annotation of Allomyces macrogynus ATCC 38327.</title>
        <authorList>
            <consortium name="The Broad Institute Genome Sequencing Platform"/>
            <person name="Russ C."/>
            <person name="Cuomo C."/>
            <person name="Burger G."/>
            <person name="Gray M.W."/>
            <person name="Holland P.W.H."/>
            <person name="King N."/>
            <person name="Lang F.B.F."/>
            <person name="Roger A.J."/>
            <person name="Ruiz-Trillo I."/>
            <person name="Young S.K."/>
            <person name="Zeng Q."/>
            <person name="Gargeya S."/>
            <person name="Fitzgerald M."/>
            <person name="Haas B."/>
            <person name="Abouelleil A."/>
            <person name="Alvarado L."/>
            <person name="Arachchi H.M."/>
            <person name="Berlin A."/>
            <person name="Chapman S.B."/>
            <person name="Gearin G."/>
            <person name="Goldberg J."/>
            <person name="Griggs A."/>
            <person name="Gujja S."/>
            <person name="Hansen M."/>
            <person name="Heiman D."/>
            <person name="Howarth C."/>
            <person name="Larimer J."/>
            <person name="Lui A."/>
            <person name="MacDonald P.J.P."/>
            <person name="McCowen C."/>
            <person name="Montmayeur A."/>
            <person name="Murphy C."/>
            <person name="Neiman D."/>
            <person name="Pearson M."/>
            <person name="Priest M."/>
            <person name="Roberts A."/>
            <person name="Saif S."/>
            <person name="Shea T."/>
            <person name="Sisk P."/>
            <person name="Stolte C."/>
            <person name="Sykes S."/>
            <person name="Wortman J."/>
            <person name="Nusbaum C."/>
            <person name="Birren B."/>
        </authorList>
    </citation>
    <scope>NUCLEOTIDE SEQUENCE [LARGE SCALE GENOMIC DNA]</scope>
    <source>
        <strain evidence="8 9">ATCC 38327</strain>
    </source>
</reference>
<dbReference type="VEuPathDB" id="FungiDB:AMAG_08681"/>
<feature type="compositionally biased region" description="Acidic residues" evidence="6">
    <location>
        <begin position="602"/>
        <end position="624"/>
    </location>
</feature>
<accession>A0A0L0SM33</accession>
<dbReference type="OrthoDB" id="442460at2759"/>
<keyword evidence="5" id="KW-0378">Hydrolase</keyword>
<dbReference type="GO" id="GO:0005737">
    <property type="term" value="C:cytoplasm"/>
    <property type="evidence" value="ECO:0007669"/>
    <property type="project" value="TreeGrafter"/>
</dbReference>
<feature type="region of interest" description="Disordered" evidence="6">
    <location>
        <begin position="594"/>
        <end position="626"/>
    </location>
</feature>
<dbReference type="InterPro" id="IPR038765">
    <property type="entry name" value="Papain-like_cys_pep_sf"/>
</dbReference>
<dbReference type="eggNOG" id="KOG0779">
    <property type="taxonomic scope" value="Eukaryota"/>
</dbReference>
<dbReference type="GO" id="GO:0006508">
    <property type="term" value="P:proteolysis"/>
    <property type="evidence" value="ECO:0007669"/>
    <property type="project" value="UniProtKB-KW"/>
</dbReference>
<evidence type="ECO:0000256" key="2">
    <source>
        <dbReference type="ARBA" id="ARBA00022553"/>
    </source>
</evidence>
<keyword evidence="2" id="KW-0597">Phosphoprotein</keyword>
<feature type="compositionally biased region" description="Pro residues" evidence="6">
    <location>
        <begin position="1123"/>
        <end position="1132"/>
    </location>
</feature>
<feature type="compositionally biased region" description="Polar residues" evidence="6">
    <location>
        <begin position="358"/>
        <end position="367"/>
    </location>
</feature>
<keyword evidence="3" id="KW-0645">Protease</keyword>
<dbReference type="InterPro" id="IPR051947">
    <property type="entry name" value="Sentrin-specific_protease"/>
</dbReference>
<dbReference type="Gene3D" id="3.40.395.10">
    <property type="entry name" value="Adenoviral Proteinase, Chain A"/>
    <property type="match status" value="1"/>
</dbReference>
<feature type="region of interest" description="Disordered" evidence="6">
    <location>
        <begin position="873"/>
        <end position="928"/>
    </location>
</feature>
<keyword evidence="9" id="KW-1185">Reference proteome</keyword>
<feature type="compositionally biased region" description="Low complexity" evidence="6">
    <location>
        <begin position="1000"/>
        <end position="1011"/>
    </location>
</feature>
<feature type="region of interest" description="Disordered" evidence="6">
    <location>
        <begin position="1025"/>
        <end position="1091"/>
    </location>
</feature>
<dbReference type="PROSITE" id="PS50600">
    <property type="entry name" value="ULP_PROTEASE"/>
    <property type="match status" value="1"/>
</dbReference>
<feature type="region of interest" description="Disordered" evidence="6">
    <location>
        <begin position="324"/>
        <end position="434"/>
    </location>
</feature>
<feature type="domain" description="Ubiquitin-like protease family profile" evidence="7">
    <location>
        <begin position="58"/>
        <end position="520"/>
    </location>
</feature>
<evidence type="ECO:0000256" key="5">
    <source>
        <dbReference type="ARBA" id="ARBA00022801"/>
    </source>
</evidence>
<name>A0A0L0SM33_ALLM3</name>
<feature type="region of interest" description="Disordered" evidence="6">
    <location>
        <begin position="981"/>
        <end position="1011"/>
    </location>
</feature>
<dbReference type="STRING" id="578462.A0A0L0SM33"/>
<comment type="similarity">
    <text evidence="1">Belongs to the peptidase C48 family.</text>
</comment>
<gene>
    <name evidence="8" type="ORF">AMAG_08681</name>
</gene>
<protein>
    <recommendedName>
        <fullName evidence="7">Ubiquitin-like protease family profile domain-containing protein</fullName>
    </recommendedName>
</protein>
<dbReference type="SUPFAM" id="SSF54001">
    <property type="entry name" value="Cysteine proteinases"/>
    <property type="match status" value="1"/>
</dbReference>
<keyword evidence="4" id="KW-0833">Ubl conjugation pathway</keyword>
<feature type="region of interest" description="Disordered" evidence="6">
    <location>
        <begin position="1119"/>
        <end position="1228"/>
    </location>
</feature>
<feature type="compositionally biased region" description="Acidic residues" evidence="6">
    <location>
        <begin position="742"/>
        <end position="752"/>
    </location>
</feature>
<evidence type="ECO:0000256" key="1">
    <source>
        <dbReference type="ARBA" id="ARBA00005234"/>
    </source>
</evidence>
<feature type="compositionally biased region" description="Basic and acidic residues" evidence="6">
    <location>
        <begin position="670"/>
        <end position="680"/>
    </location>
</feature>
<feature type="compositionally biased region" description="Basic and acidic residues" evidence="6">
    <location>
        <begin position="1043"/>
        <end position="1057"/>
    </location>
</feature>
<reference evidence="9" key="2">
    <citation type="submission" date="2009-11" db="EMBL/GenBank/DDBJ databases">
        <title>The Genome Sequence of Allomyces macrogynus strain ATCC 38327.</title>
        <authorList>
            <consortium name="The Broad Institute Genome Sequencing Platform"/>
            <person name="Russ C."/>
            <person name="Cuomo C."/>
            <person name="Shea T."/>
            <person name="Young S.K."/>
            <person name="Zeng Q."/>
            <person name="Koehrsen M."/>
            <person name="Haas B."/>
            <person name="Borodovsky M."/>
            <person name="Guigo R."/>
            <person name="Alvarado L."/>
            <person name="Berlin A."/>
            <person name="Borenstein D."/>
            <person name="Chen Z."/>
            <person name="Engels R."/>
            <person name="Freedman E."/>
            <person name="Gellesch M."/>
            <person name="Goldberg J."/>
            <person name="Griggs A."/>
            <person name="Gujja S."/>
            <person name="Heiman D."/>
            <person name="Hepburn T."/>
            <person name="Howarth C."/>
            <person name="Jen D."/>
            <person name="Larson L."/>
            <person name="Lewis B."/>
            <person name="Mehta T."/>
            <person name="Park D."/>
            <person name="Pearson M."/>
            <person name="Roberts A."/>
            <person name="Saif S."/>
            <person name="Shenoy N."/>
            <person name="Sisk P."/>
            <person name="Stolte C."/>
            <person name="Sykes S."/>
            <person name="Walk T."/>
            <person name="White J."/>
            <person name="Yandava C."/>
            <person name="Burger G."/>
            <person name="Gray M.W."/>
            <person name="Holland P.W.H."/>
            <person name="King N."/>
            <person name="Lang F.B.F."/>
            <person name="Roger A.J."/>
            <person name="Ruiz-Trillo I."/>
            <person name="Lander E."/>
            <person name="Nusbaum C."/>
        </authorList>
    </citation>
    <scope>NUCLEOTIDE SEQUENCE [LARGE SCALE GENOMIC DNA]</scope>
    <source>
        <strain evidence="9">ATCC 38327</strain>
    </source>
</reference>
<evidence type="ECO:0000313" key="9">
    <source>
        <dbReference type="Proteomes" id="UP000054350"/>
    </source>
</evidence>
<dbReference type="AlphaFoldDB" id="A0A0L0SM33"/>
<feature type="compositionally biased region" description="Acidic residues" evidence="6">
    <location>
        <begin position="1081"/>
        <end position="1091"/>
    </location>
</feature>
<feature type="compositionally biased region" description="Low complexity" evidence="6">
    <location>
        <begin position="981"/>
        <end position="992"/>
    </location>
</feature>
<dbReference type="EMBL" id="GG745342">
    <property type="protein sequence ID" value="KNE63572.1"/>
    <property type="molecule type" value="Genomic_DNA"/>
</dbReference>
<feature type="compositionally biased region" description="Pro residues" evidence="6">
    <location>
        <begin position="285"/>
        <end position="299"/>
    </location>
</feature>
<evidence type="ECO:0000256" key="4">
    <source>
        <dbReference type="ARBA" id="ARBA00022786"/>
    </source>
</evidence>
<dbReference type="GO" id="GO:0005634">
    <property type="term" value="C:nucleus"/>
    <property type="evidence" value="ECO:0007669"/>
    <property type="project" value="TreeGrafter"/>
</dbReference>
<proteinExistence type="inferred from homology"/>
<dbReference type="Proteomes" id="UP000054350">
    <property type="component" value="Unassembled WGS sequence"/>
</dbReference>
<dbReference type="Gene3D" id="1.10.418.20">
    <property type="match status" value="1"/>
</dbReference>
<dbReference type="Pfam" id="PF02902">
    <property type="entry name" value="Peptidase_C48"/>
    <property type="match status" value="2"/>
</dbReference>
<evidence type="ECO:0000256" key="6">
    <source>
        <dbReference type="SAM" id="MobiDB-lite"/>
    </source>
</evidence>
<dbReference type="PANTHER" id="PTHR46896:SF3">
    <property type="entry name" value="FI06413P-RELATED"/>
    <property type="match status" value="1"/>
</dbReference>
<dbReference type="PANTHER" id="PTHR46896">
    <property type="entry name" value="SENTRIN-SPECIFIC PROTEASE"/>
    <property type="match status" value="1"/>
</dbReference>
<feature type="region of interest" description="Disordered" evidence="6">
    <location>
        <begin position="705"/>
        <end position="769"/>
    </location>
</feature>
<feature type="compositionally biased region" description="Polar residues" evidence="6">
    <location>
        <begin position="1208"/>
        <end position="1218"/>
    </location>
</feature>
<evidence type="ECO:0000259" key="7">
    <source>
        <dbReference type="PROSITE" id="PS50600"/>
    </source>
</evidence>
<feature type="compositionally biased region" description="Low complexity" evidence="6">
    <location>
        <begin position="264"/>
        <end position="284"/>
    </location>
</feature>
<feature type="region of interest" description="Disordered" evidence="6">
    <location>
        <begin position="661"/>
        <end position="680"/>
    </location>
</feature>
<dbReference type="GO" id="GO:0070139">
    <property type="term" value="F:SUMO-specific endopeptidase activity"/>
    <property type="evidence" value="ECO:0007669"/>
    <property type="project" value="TreeGrafter"/>
</dbReference>